<evidence type="ECO:0000256" key="4">
    <source>
        <dbReference type="ARBA" id="ARBA00022801"/>
    </source>
</evidence>
<organism evidence="7 8">
    <name type="scientific">Extremus antarcticus</name>
    <dbReference type="NCBI Taxonomy" id="702011"/>
    <lineage>
        <taxon>Eukaryota</taxon>
        <taxon>Fungi</taxon>
        <taxon>Dikarya</taxon>
        <taxon>Ascomycota</taxon>
        <taxon>Pezizomycotina</taxon>
        <taxon>Dothideomycetes</taxon>
        <taxon>Dothideomycetidae</taxon>
        <taxon>Mycosphaerellales</taxon>
        <taxon>Extremaceae</taxon>
        <taxon>Extremus</taxon>
    </lineage>
</organism>
<feature type="binding site" evidence="6">
    <location>
        <position position="139"/>
    </location>
    <ligand>
        <name>Mg(2+)</name>
        <dbReference type="ChEBI" id="CHEBI:18420"/>
        <label>1</label>
        <note>catalytic</note>
    </ligand>
</feature>
<evidence type="ECO:0000256" key="6">
    <source>
        <dbReference type="PIRSR" id="PIRSR600760-2"/>
    </source>
</evidence>
<reference evidence="7" key="1">
    <citation type="submission" date="2023-04" db="EMBL/GenBank/DDBJ databases">
        <title>Black Yeasts Isolated from many extreme environments.</title>
        <authorList>
            <person name="Coleine C."/>
            <person name="Stajich J.E."/>
            <person name="Selbmann L."/>
        </authorList>
    </citation>
    <scope>NUCLEOTIDE SEQUENCE</scope>
    <source>
        <strain evidence="7">CCFEE 5312</strain>
    </source>
</reference>
<dbReference type="InterPro" id="IPR000760">
    <property type="entry name" value="Inositol_monophosphatase-like"/>
</dbReference>
<comment type="similarity">
    <text evidence="2">Belongs to the inositol monophosphatase superfamily.</text>
</comment>
<keyword evidence="5 6" id="KW-0460">Magnesium</keyword>
<keyword evidence="3 6" id="KW-0479">Metal-binding</keyword>
<dbReference type="SUPFAM" id="SSF56655">
    <property type="entry name" value="Carbohydrate phosphatase"/>
    <property type="match status" value="1"/>
</dbReference>
<feature type="binding site" evidence="6">
    <location>
        <position position="141"/>
    </location>
    <ligand>
        <name>Mg(2+)</name>
        <dbReference type="ChEBI" id="CHEBI:18420"/>
        <label>1</label>
        <note>catalytic</note>
    </ligand>
</feature>
<keyword evidence="4" id="KW-0378">Hydrolase</keyword>
<gene>
    <name evidence="7" type="ORF">LTR09_006204</name>
</gene>
<evidence type="ECO:0000256" key="2">
    <source>
        <dbReference type="ARBA" id="ARBA00009759"/>
    </source>
</evidence>
<evidence type="ECO:0000313" key="7">
    <source>
        <dbReference type="EMBL" id="KAK3052721.1"/>
    </source>
</evidence>
<dbReference type="EMBL" id="JAWDJX010000019">
    <property type="protein sequence ID" value="KAK3052721.1"/>
    <property type="molecule type" value="Genomic_DNA"/>
</dbReference>
<dbReference type="CDD" id="cd01517">
    <property type="entry name" value="PAP_phosphatase"/>
    <property type="match status" value="1"/>
</dbReference>
<feature type="binding site" evidence="6">
    <location>
        <position position="280"/>
    </location>
    <ligand>
        <name>Mg(2+)</name>
        <dbReference type="ChEBI" id="CHEBI:18420"/>
        <label>1</label>
        <note>catalytic</note>
    </ligand>
</feature>
<dbReference type="Proteomes" id="UP001271007">
    <property type="component" value="Unassembled WGS sequence"/>
</dbReference>
<comment type="caution">
    <text evidence="7">The sequence shown here is derived from an EMBL/GenBank/DDBJ whole genome shotgun (WGS) entry which is preliminary data.</text>
</comment>
<dbReference type="PRINTS" id="PR00377">
    <property type="entry name" value="IMPHPHTASES"/>
</dbReference>
<comment type="cofactor">
    <cofactor evidence="1 6">
        <name>Mg(2+)</name>
        <dbReference type="ChEBI" id="CHEBI:18420"/>
    </cofactor>
</comment>
<dbReference type="Pfam" id="PF00459">
    <property type="entry name" value="Inositol_P"/>
    <property type="match status" value="1"/>
</dbReference>
<sequence length="350" mass="38032">MTSTHHHELEVACTAVQLCAILTRQLQEATLSPESSVAKADFSPVTVGDFAVQALLTAALHGVPDFRDDLFLAEESAGELRQNGPLLNKVWELIVQMKPAFEDGQVPLCTPSDDSEAMDMIDLGGKNERSDGPRTWVFDPIDGTATFLRGQQYTINCAFLRDGQEEIGIIGCPNLSIKSSSVHEDEIDSAGLGLMVYAVRGKGTWVRSMQCSSVLLPATQINRHGDTATLDQLIASKLNLTWPGVDIYSSILKYAALGLGRCSICIRVFKYASWRSNMWDHAGGILIFEEAGGKVTDLNGKAIDFSKGRKMADNYGLVCAPSSVHADVLKLIQEVLSGYGPIPWERSKAV</sequence>
<proteinExistence type="inferred from homology"/>
<feature type="binding site" evidence="6">
    <location>
        <position position="74"/>
    </location>
    <ligand>
        <name>Mg(2+)</name>
        <dbReference type="ChEBI" id="CHEBI:18420"/>
        <label>1</label>
        <note>catalytic</note>
    </ligand>
</feature>
<protein>
    <recommendedName>
        <fullName evidence="9">3'(2'),5'-bisphosphate nucleotidase</fullName>
    </recommendedName>
</protein>
<dbReference type="Gene3D" id="3.40.190.80">
    <property type="match status" value="1"/>
</dbReference>
<dbReference type="GO" id="GO:0046872">
    <property type="term" value="F:metal ion binding"/>
    <property type="evidence" value="ECO:0007669"/>
    <property type="project" value="UniProtKB-KW"/>
</dbReference>
<dbReference type="PANTHER" id="PTHR43200:SF2">
    <property type="entry name" value="3'(2'),5'-BISPHOSPHATE NUCLEOTIDASE"/>
    <property type="match status" value="1"/>
</dbReference>
<keyword evidence="8" id="KW-1185">Reference proteome</keyword>
<dbReference type="GO" id="GO:0000103">
    <property type="term" value="P:sulfate assimilation"/>
    <property type="evidence" value="ECO:0007669"/>
    <property type="project" value="TreeGrafter"/>
</dbReference>
<evidence type="ECO:0000313" key="8">
    <source>
        <dbReference type="Proteomes" id="UP001271007"/>
    </source>
</evidence>
<evidence type="ECO:0000256" key="1">
    <source>
        <dbReference type="ARBA" id="ARBA00001946"/>
    </source>
</evidence>
<accession>A0AAJ0GBX5</accession>
<evidence type="ECO:0008006" key="9">
    <source>
        <dbReference type="Google" id="ProtNLM"/>
    </source>
</evidence>
<dbReference type="Gene3D" id="3.30.540.10">
    <property type="entry name" value="Fructose-1,6-Bisphosphatase, subunit A, domain 1"/>
    <property type="match status" value="1"/>
</dbReference>
<feature type="binding site" evidence="6">
    <location>
        <position position="142"/>
    </location>
    <ligand>
        <name>Mg(2+)</name>
        <dbReference type="ChEBI" id="CHEBI:18420"/>
        <label>1</label>
        <note>catalytic</note>
    </ligand>
</feature>
<dbReference type="PANTHER" id="PTHR43200">
    <property type="entry name" value="PHOSPHATASE"/>
    <property type="match status" value="1"/>
</dbReference>
<dbReference type="InterPro" id="IPR051090">
    <property type="entry name" value="Inositol_monoP_superfamily"/>
</dbReference>
<dbReference type="GO" id="GO:0008441">
    <property type="term" value="F:3'(2'),5'-bisphosphate nucleotidase activity"/>
    <property type="evidence" value="ECO:0007669"/>
    <property type="project" value="TreeGrafter"/>
</dbReference>
<name>A0AAJ0GBX5_9PEZI</name>
<evidence type="ECO:0000256" key="5">
    <source>
        <dbReference type="ARBA" id="ARBA00022842"/>
    </source>
</evidence>
<evidence type="ECO:0000256" key="3">
    <source>
        <dbReference type="ARBA" id="ARBA00022723"/>
    </source>
</evidence>
<dbReference type="AlphaFoldDB" id="A0AAJ0GBX5"/>